<evidence type="ECO:0000313" key="1">
    <source>
        <dbReference type="EMBL" id="EDM27592.1"/>
    </source>
</evidence>
<dbReference type="STRING" id="313628.LNTAR_20338"/>
<dbReference type="RefSeq" id="WP_007278552.1">
    <property type="nucleotide sequence ID" value="NZ_ABCK01000008.1"/>
</dbReference>
<reference evidence="1 2" key="1">
    <citation type="journal article" date="2010" name="J. Bacteriol.">
        <title>Genome sequence of Lentisphaera araneosa HTCC2155T, the type species of the order Lentisphaerales in the phylum Lentisphaerae.</title>
        <authorList>
            <person name="Thrash J.C."/>
            <person name="Cho J.C."/>
            <person name="Vergin K.L."/>
            <person name="Morris R.M."/>
            <person name="Giovannoni S.J."/>
        </authorList>
    </citation>
    <scope>NUCLEOTIDE SEQUENCE [LARGE SCALE GENOMIC DNA]</scope>
    <source>
        <strain evidence="1 2">HTCC2155</strain>
    </source>
</reference>
<accession>A6DKZ0</accession>
<dbReference type="EMBL" id="ABCK01000008">
    <property type="protein sequence ID" value="EDM27592.1"/>
    <property type="molecule type" value="Genomic_DNA"/>
</dbReference>
<dbReference type="SUPFAM" id="SSF52374">
    <property type="entry name" value="Nucleotidylyl transferase"/>
    <property type="match status" value="1"/>
</dbReference>
<sequence>MSKMTESLSTMEKALEVNLDNRIYGTFAEIGAGQEVVRWFFQAGGSAGTIAKSISAYDMVVSDSIYGKCQRYVGQQRLQDMLDYEYDLNIKRLEYGRGDSTCFFSFADTVSARNFSGTNKCHGWLGVKFQSRPGDDFSQIIIHVNLKDKTNSLQQEALGIVGVNLIHSAFNLAHRPENLLESLLDNLSRDRIEIDMVEFKGIEFRRVDNRLMLLNLVKLGLSDAAMFGPDKSVLLPSSVFYKKSVIVERGSFRPVCNVNIDIMETALEQFSEEIGVGTEEIVPIMEITMNNLMQGSGSIDLHDFLARADMLAASGYKVLISNYKEYYRLGHYLRMNTNRPVAVAMGAASLMELFNVEYYNDLEGGILEAMGRLFKNQVGLYVYPWQYKDELITVENFKVDSDLQMLFDFVKVHGKVKDIKNYNPEYLSVYSRKVLKKIADGKPGWEKDVPEAVAEVIKERKYFIK</sequence>
<dbReference type="eggNOG" id="COG1057">
    <property type="taxonomic scope" value="Bacteria"/>
</dbReference>
<dbReference type="AlphaFoldDB" id="A6DKZ0"/>
<keyword evidence="2" id="KW-1185">Reference proteome</keyword>
<organism evidence="1 2">
    <name type="scientific">Lentisphaera araneosa HTCC2155</name>
    <dbReference type="NCBI Taxonomy" id="313628"/>
    <lineage>
        <taxon>Bacteria</taxon>
        <taxon>Pseudomonadati</taxon>
        <taxon>Lentisphaerota</taxon>
        <taxon>Lentisphaeria</taxon>
        <taxon>Lentisphaerales</taxon>
        <taxon>Lentisphaeraceae</taxon>
        <taxon>Lentisphaera</taxon>
    </lineage>
</organism>
<gene>
    <name evidence="1" type="ORF">LNTAR_20338</name>
</gene>
<proteinExistence type="predicted"/>
<comment type="caution">
    <text evidence="1">The sequence shown here is derived from an EMBL/GenBank/DDBJ whole genome shotgun (WGS) entry which is preliminary data.</text>
</comment>
<name>A6DKZ0_9BACT</name>
<protein>
    <recommendedName>
        <fullName evidence="3">Nicotinate-nucleotide adenylyltransferase</fullName>
    </recommendedName>
</protein>
<dbReference type="Proteomes" id="UP000004947">
    <property type="component" value="Unassembled WGS sequence"/>
</dbReference>
<evidence type="ECO:0008006" key="3">
    <source>
        <dbReference type="Google" id="ProtNLM"/>
    </source>
</evidence>
<evidence type="ECO:0000313" key="2">
    <source>
        <dbReference type="Proteomes" id="UP000004947"/>
    </source>
</evidence>